<dbReference type="InterPro" id="IPR000073">
    <property type="entry name" value="AB_hydrolase_1"/>
</dbReference>
<dbReference type="Pfam" id="PF00561">
    <property type="entry name" value="Abhydrolase_1"/>
    <property type="match status" value="1"/>
</dbReference>
<dbReference type="RefSeq" id="WP_188166766.1">
    <property type="nucleotide sequence ID" value="NZ_JACVVX010000012.1"/>
</dbReference>
<name>A0A8J6U0B1_9HYPH</name>
<dbReference type="PRINTS" id="PR00111">
    <property type="entry name" value="ABHYDROLASE"/>
</dbReference>
<keyword evidence="3" id="KW-1185">Reference proteome</keyword>
<keyword evidence="2" id="KW-0378">Hydrolase</keyword>
<reference evidence="2" key="1">
    <citation type="submission" date="2020-09" db="EMBL/GenBank/DDBJ databases">
        <title>Genome seq and assembly of Tianweitania sp.</title>
        <authorList>
            <person name="Chhetri G."/>
        </authorList>
    </citation>
    <scope>NUCLEOTIDE SEQUENCE</scope>
    <source>
        <strain evidence="2">Rool2</strain>
    </source>
</reference>
<dbReference type="Proteomes" id="UP000643405">
    <property type="component" value="Unassembled WGS sequence"/>
</dbReference>
<dbReference type="InterPro" id="IPR050228">
    <property type="entry name" value="Carboxylesterase_BioH"/>
</dbReference>
<organism evidence="2 3">
    <name type="scientific">Oryzicola mucosus</name>
    <dbReference type="NCBI Taxonomy" id="2767425"/>
    <lineage>
        <taxon>Bacteria</taxon>
        <taxon>Pseudomonadati</taxon>
        <taxon>Pseudomonadota</taxon>
        <taxon>Alphaproteobacteria</taxon>
        <taxon>Hyphomicrobiales</taxon>
        <taxon>Phyllobacteriaceae</taxon>
        <taxon>Oryzicola</taxon>
    </lineage>
</organism>
<dbReference type="SUPFAM" id="SSF53474">
    <property type="entry name" value="alpha/beta-Hydrolases"/>
    <property type="match status" value="1"/>
</dbReference>
<dbReference type="GO" id="GO:0016787">
    <property type="term" value="F:hydrolase activity"/>
    <property type="evidence" value="ECO:0007669"/>
    <property type="project" value="UniProtKB-KW"/>
</dbReference>
<dbReference type="PANTHER" id="PTHR43194">
    <property type="entry name" value="HYDROLASE ALPHA/BETA FOLD FAMILY"/>
    <property type="match status" value="1"/>
</dbReference>
<feature type="domain" description="AB hydrolase-1" evidence="1">
    <location>
        <begin position="37"/>
        <end position="153"/>
    </location>
</feature>
<evidence type="ECO:0000313" key="3">
    <source>
        <dbReference type="Proteomes" id="UP000643405"/>
    </source>
</evidence>
<sequence length="293" mass="31649">MDDPARLIADLDAQASHATTRTLNGSLVWRVWGDGEPVVLLHGGHGSWKHWIGNIPQLANRYRVYVPNLPGMGGSAPAGDTMEDLAAAIAAGVDELGISGRYFLAGFSLGSMIAAYVLDAHPDRVRHLFLIGTSGFGRVNMLTHSLKRWQEVPDPLARRAIHANNLSVLMLHNPEAIDPLSIAIQADNVENTIVNNRNAALAADMKCCLDRHAGAITAIWGREDALVRRYLDERIDYLSRRRPPGRSVVIPDAGHWVQYEAAAAVNAVLLETLDASVATSPSPLPVAEGETNA</sequence>
<gene>
    <name evidence="2" type="ORF">ICI42_22030</name>
</gene>
<evidence type="ECO:0000259" key="1">
    <source>
        <dbReference type="Pfam" id="PF00561"/>
    </source>
</evidence>
<dbReference type="EMBL" id="JACVVX010000012">
    <property type="protein sequence ID" value="MBD0417324.1"/>
    <property type="molecule type" value="Genomic_DNA"/>
</dbReference>
<accession>A0A8J6U0B1</accession>
<dbReference type="InterPro" id="IPR029058">
    <property type="entry name" value="AB_hydrolase_fold"/>
</dbReference>
<comment type="caution">
    <text evidence="2">The sequence shown here is derived from an EMBL/GenBank/DDBJ whole genome shotgun (WGS) entry which is preliminary data.</text>
</comment>
<dbReference type="Gene3D" id="3.40.50.1820">
    <property type="entry name" value="alpha/beta hydrolase"/>
    <property type="match status" value="1"/>
</dbReference>
<dbReference type="AlphaFoldDB" id="A0A8J6U0B1"/>
<protein>
    <submittedName>
        <fullName evidence="2">Alpha/beta fold hydrolase</fullName>
    </submittedName>
</protein>
<evidence type="ECO:0000313" key="2">
    <source>
        <dbReference type="EMBL" id="MBD0417324.1"/>
    </source>
</evidence>
<proteinExistence type="predicted"/>
<dbReference type="PANTHER" id="PTHR43194:SF5">
    <property type="entry name" value="PIMELOYL-[ACYL-CARRIER PROTEIN] METHYL ESTER ESTERASE"/>
    <property type="match status" value="1"/>
</dbReference>